<name>A0AAW0L6H4_QUESU</name>
<sequence length="19" mass="2145">MSTNLSFLYPKPTTSKRSS</sequence>
<evidence type="ECO:0000313" key="1">
    <source>
        <dbReference type="EMBL" id="KAK7847278.1"/>
    </source>
</evidence>
<proteinExistence type="predicted"/>
<gene>
    <name evidence="1" type="ORF">CFP56_006757</name>
</gene>
<organism evidence="1 2">
    <name type="scientific">Quercus suber</name>
    <name type="common">Cork oak</name>
    <dbReference type="NCBI Taxonomy" id="58331"/>
    <lineage>
        <taxon>Eukaryota</taxon>
        <taxon>Viridiplantae</taxon>
        <taxon>Streptophyta</taxon>
        <taxon>Embryophyta</taxon>
        <taxon>Tracheophyta</taxon>
        <taxon>Spermatophyta</taxon>
        <taxon>Magnoliopsida</taxon>
        <taxon>eudicotyledons</taxon>
        <taxon>Gunneridae</taxon>
        <taxon>Pentapetalae</taxon>
        <taxon>rosids</taxon>
        <taxon>fabids</taxon>
        <taxon>Fagales</taxon>
        <taxon>Fagaceae</taxon>
        <taxon>Quercus</taxon>
    </lineage>
</organism>
<dbReference type="AlphaFoldDB" id="A0AAW0L6H4"/>
<accession>A0AAW0L6H4</accession>
<evidence type="ECO:0000313" key="2">
    <source>
        <dbReference type="Proteomes" id="UP000237347"/>
    </source>
</evidence>
<keyword evidence="2" id="KW-1185">Reference proteome</keyword>
<dbReference type="Proteomes" id="UP000237347">
    <property type="component" value="Unassembled WGS sequence"/>
</dbReference>
<dbReference type="EMBL" id="PKMF04000143">
    <property type="protein sequence ID" value="KAK7847278.1"/>
    <property type="molecule type" value="Genomic_DNA"/>
</dbReference>
<protein>
    <submittedName>
        <fullName evidence="1">Uncharacterized protein</fullName>
    </submittedName>
</protein>
<comment type="caution">
    <text evidence="1">The sequence shown here is derived from an EMBL/GenBank/DDBJ whole genome shotgun (WGS) entry which is preliminary data.</text>
</comment>
<reference evidence="1 2" key="1">
    <citation type="journal article" date="2018" name="Sci. Data">
        <title>The draft genome sequence of cork oak.</title>
        <authorList>
            <person name="Ramos A.M."/>
            <person name="Usie A."/>
            <person name="Barbosa P."/>
            <person name="Barros P.M."/>
            <person name="Capote T."/>
            <person name="Chaves I."/>
            <person name="Simoes F."/>
            <person name="Abreu I."/>
            <person name="Carrasquinho I."/>
            <person name="Faro C."/>
            <person name="Guimaraes J.B."/>
            <person name="Mendonca D."/>
            <person name="Nobrega F."/>
            <person name="Rodrigues L."/>
            <person name="Saibo N.J.M."/>
            <person name="Varela M.C."/>
            <person name="Egas C."/>
            <person name="Matos J."/>
            <person name="Miguel C.M."/>
            <person name="Oliveira M.M."/>
            <person name="Ricardo C.P."/>
            <person name="Goncalves S."/>
        </authorList>
    </citation>
    <scope>NUCLEOTIDE SEQUENCE [LARGE SCALE GENOMIC DNA]</scope>
    <source>
        <strain evidence="2">cv. HL8</strain>
    </source>
</reference>